<evidence type="ECO:0000313" key="12">
    <source>
        <dbReference type="EMBL" id="ADL33155.1"/>
    </source>
</evidence>
<evidence type="ECO:0000256" key="3">
    <source>
        <dbReference type="ARBA" id="ARBA00012737"/>
    </source>
</evidence>
<dbReference type="Gene3D" id="3.60.20.10">
    <property type="entry name" value="Glutamine Phosphoribosylpyrophosphate, subunit 1, domain 1"/>
    <property type="match status" value="1"/>
</dbReference>
<dbReference type="HOGENOM" id="CLU_014658_3_3_9"/>
<dbReference type="eggNOG" id="COG0367">
    <property type="taxonomic scope" value="Bacteria"/>
</dbReference>
<evidence type="ECO:0000256" key="1">
    <source>
        <dbReference type="ARBA" id="ARBA00005187"/>
    </source>
</evidence>
<evidence type="ECO:0000259" key="11">
    <source>
        <dbReference type="PROSITE" id="PS51278"/>
    </source>
</evidence>
<comment type="catalytic activity">
    <reaction evidence="8">
        <text>L-aspartate + L-glutamine + ATP + H2O = L-asparagine + L-glutamate + AMP + diphosphate + H(+)</text>
        <dbReference type="Rhea" id="RHEA:12228"/>
        <dbReference type="ChEBI" id="CHEBI:15377"/>
        <dbReference type="ChEBI" id="CHEBI:15378"/>
        <dbReference type="ChEBI" id="CHEBI:29985"/>
        <dbReference type="ChEBI" id="CHEBI:29991"/>
        <dbReference type="ChEBI" id="CHEBI:30616"/>
        <dbReference type="ChEBI" id="CHEBI:33019"/>
        <dbReference type="ChEBI" id="CHEBI:58048"/>
        <dbReference type="ChEBI" id="CHEBI:58359"/>
        <dbReference type="ChEBI" id="CHEBI:456215"/>
        <dbReference type="EC" id="6.3.5.4"/>
    </reaction>
</comment>
<dbReference type="KEGG" id="bpb:bpr_I0407"/>
<evidence type="ECO:0000256" key="7">
    <source>
        <dbReference type="ARBA" id="ARBA00022962"/>
    </source>
</evidence>
<keyword evidence="6 9" id="KW-0061">Asparagine biosynthesis</keyword>
<protein>
    <recommendedName>
        <fullName evidence="3">asparagine synthase (glutamine-hydrolyzing)</fullName>
        <ecNumber evidence="3">6.3.5.4</ecNumber>
    </recommendedName>
</protein>
<dbReference type="CDD" id="cd00712">
    <property type="entry name" value="AsnB"/>
    <property type="match status" value="1"/>
</dbReference>
<dbReference type="EMBL" id="CP001810">
    <property type="protein sequence ID" value="ADL33155.1"/>
    <property type="molecule type" value="Genomic_DNA"/>
</dbReference>
<dbReference type="PROSITE" id="PS51278">
    <property type="entry name" value="GATASE_TYPE_2"/>
    <property type="match status" value="1"/>
</dbReference>
<evidence type="ECO:0000256" key="4">
    <source>
        <dbReference type="ARBA" id="ARBA00022741"/>
    </source>
</evidence>
<keyword evidence="13" id="KW-1185">Reference proteome</keyword>
<dbReference type="PANTHER" id="PTHR43284">
    <property type="entry name" value="ASPARAGINE SYNTHETASE (GLUTAMINE-HYDROLYZING)"/>
    <property type="match status" value="1"/>
</dbReference>
<dbReference type="NCBIfam" id="TIGR01536">
    <property type="entry name" value="asn_synth_AEB"/>
    <property type="match status" value="1"/>
</dbReference>
<dbReference type="Proteomes" id="UP000001299">
    <property type="component" value="Chromosome 1"/>
</dbReference>
<comment type="pathway">
    <text evidence="1">Amino-acid biosynthesis; L-asparagine biosynthesis; L-asparagine from L-aspartate (L-Gln route): step 1/1.</text>
</comment>
<dbReference type="InterPro" id="IPR006426">
    <property type="entry name" value="Asn_synth_AEB"/>
</dbReference>
<evidence type="ECO:0000256" key="9">
    <source>
        <dbReference type="PIRSR" id="PIRSR001589-1"/>
    </source>
</evidence>
<dbReference type="InterPro" id="IPR033738">
    <property type="entry name" value="AsnB_N"/>
</dbReference>
<evidence type="ECO:0000256" key="2">
    <source>
        <dbReference type="ARBA" id="ARBA00005752"/>
    </source>
</evidence>
<evidence type="ECO:0000256" key="6">
    <source>
        <dbReference type="ARBA" id="ARBA00022888"/>
    </source>
</evidence>
<gene>
    <name evidence="12" type="primary">asnB3</name>
    <name evidence="12" type="ordered locus">bpr_I0407</name>
</gene>
<dbReference type="Pfam" id="PF00733">
    <property type="entry name" value="Asn_synthase"/>
    <property type="match status" value="1"/>
</dbReference>
<dbReference type="GO" id="GO:0005524">
    <property type="term" value="F:ATP binding"/>
    <property type="evidence" value="ECO:0007669"/>
    <property type="project" value="UniProtKB-KW"/>
</dbReference>
<feature type="binding site" evidence="10">
    <location>
        <position position="98"/>
    </location>
    <ligand>
        <name>L-glutamine</name>
        <dbReference type="ChEBI" id="CHEBI:58359"/>
    </ligand>
</feature>
<dbReference type="PIRSF" id="PIRSF001589">
    <property type="entry name" value="Asn_synthetase_glu-h"/>
    <property type="match status" value="1"/>
</dbReference>
<dbReference type="CDD" id="cd01991">
    <property type="entry name" value="Asn_synthase_B_C"/>
    <property type="match status" value="1"/>
</dbReference>
<dbReference type="GO" id="GO:0006529">
    <property type="term" value="P:asparagine biosynthetic process"/>
    <property type="evidence" value="ECO:0007669"/>
    <property type="project" value="UniProtKB-KW"/>
</dbReference>
<dbReference type="InterPro" id="IPR029055">
    <property type="entry name" value="Ntn_hydrolases_N"/>
</dbReference>
<keyword evidence="12" id="KW-0436">Ligase</keyword>
<evidence type="ECO:0000313" key="13">
    <source>
        <dbReference type="Proteomes" id="UP000001299"/>
    </source>
</evidence>
<reference evidence="12 13" key="1">
    <citation type="journal article" date="2010" name="PLoS ONE">
        <title>The glycobiome of the rumen bacterium Butyrivibrio proteoclasticus B316(T) highlights adaptation to a polysaccharide-rich environment.</title>
        <authorList>
            <person name="Kelly W.J."/>
            <person name="Leahy S.C."/>
            <person name="Altermann E."/>
            <person name="Yeoman C.J."/>
            <person name="Dunne J.C."/>
            <person name="Kong Z."/>
            <person name="Pacheco D.M."/>
            <person name="Li D."/>
            <person name="Noel S.J."/>
            <person name="Moon C.D."/>
            <person name="Cookson A.L."/>
            <person name="Attwood G.T."/>
        </authorList>
    </citation>
    <scope>NUCLEOTIDE SEQUENCE [LARGE SCALE GENOMIC DNA]</scope>
    <source>
        <strain evidence="13">ATCC 51982 / DSM 14932 / B316</strain>
    </source>
</reference>
<feature type="active site" description="For GATase activity" evidence="9">
    <location>
        <position position="2"/>
    </location>
</feature>
<evidence type="ECO:0000256" key="10">
    <source>
        <dbReference type="PIRSR" id="PIRSR001589-2"/>
    </source>
</evidence>
<sequence>MCGIAACIKKTGHIDRNRFDRMVDIISYRGPNDRGVYFDDGLALGHRRLSIIDLSADGHQPFEKIDDYVLIFNGEIYNYIELRNELSQKGYHIKTQTDTEIIIHSYIEWGNECVRHFNGMWSFVLYDKKNKSLFCSRDRFGVKPLYYTDQEGFFLIASEIKQFFEILQERPRANRDMLLRYIIRGTNDVPPYTMFDDIYQLEPGYNMVYDLESHSFSKERYYDIGDSREKNIKYEDACAKFKDAFFEAVKLRLRSDVPVGYFLSGGLDSSAIVCAADKIIGNASVNDGFKEQHTISSCFEDKNYDEQEYMDEVIKATDITSHKIFPNTDNLWNDLDKIIWHMDEPLGSTSTYAQWSVCKAAKENGLTVMLDGQGADEQLAGYTDFYTVLFVNAIKKCKFKYLKKEIDAYLALRANSEKHISSREVILSAIRECFTPGAIHRHIKKVYLEKVAKIPFDKKLIKQVVSSELIYPQGKPRNYIKTYMENELLQLLHRCDRNSMAFSIESRLPFLDYRLVNSVYEMPYEYKIRNGYSKAVMRDGLKGILPEKVRMRISKFGFVTPENQWIKDNSDVFRKELVDALEIYRDLFDTDRVLRWFDDNKDNIKRGNFMIWRIIDSAHWVKIFNVSV</sequence>
<evidence type="ECO:0000256" key="5">
    <source>
        <dbReference type="ARBA" id="ARBA00022840"/>
    </source>
</evidence>
<dbReference type="InterPro" id="IPR051786">
    <property type="entry name" value="ASN_synthetase/amidase"/>
</dbReference>
<dbReference type="InterPro" id="IPR017932">
    <property type="entry name" value="GATase_2_dom"/>
</dbReference>
<organism evidence="12 13">
    <name type="scientific">Butyrivibrio proteoclasticus (strain ATCC 51982 / DSM 14932 / B316)</name>
    <name type="common">Clostridium proteoclasticum</name>
    <dbReference type="NCBI Taxonomy" id="515622"/>
    <lineage>
        <taxon>Bacteria</taxon>
        <taxon>Bacillati</taxon>
        <taxon>Bacillota</taxon>
        <taxon>Clostridia</taxon>
        <taxon>Lachnospirales</taxon>
        <taxon>Lachnospiraceae</taxon>
        <taxon>Butyrivibrio</taxon>
    </lineage>
</organism>
<keyword evidence="5 10" id="KW-0067">ATP-binding</keyword>
<keyword evidence="4 10" id="KW-0547">Nucleotide-binding</keyword>
<keyword evidence="9" id="KW-0028">Amino-acid biosynthesis</keyword>
<dbReference type="GO" id="GO:0004066">
    <property type="term" value="F:asparagine synthase (glutamine-hydrolyzing) activity"/>
    <property type="evidence" value="ECO:0007669"/>
    <property type="project" value="UniProtKB-EC"/>
</dbReference>
<dbReference type="AlphaFoldDB" id="E0RZF8"/>
<dbReference type="GO" id="GO:0005829">
    <property type="term" value="C:cytosol"/>
    <property type="evidence" value="ECO:0007669"/>
    <property type="project" value="TreeGrafter"/>
</dbReference>
<dbReference type="EC" id="6.3.5.4" evidence="3"/>
<feature type="domain" description="Glutamine amidotransferase type-2" evidence="11">
    <location>
        <begin position="2"/>
        <end position="212"/>
    </location>
</feature>
<dbReference type="STRING" id="515622.bpr_I0407"/>
<proteinExistence type="inferred from homology"/>
<dbReference type="SUPFAM" id="SSF52402">
    <property type="entry name" value="Adenine nucleotide alpha hydrolases-like"/>
    <property type="match status" value="1"/>
</dbReference>
<dbReference type="Gene3D" id="3.40.50.620">
    <property type="entry name" value="HUPs"/>
    <property type="match status" value="1"/>
</dbReference>
<comment type="similarity">
    <text evidence="2">Belongs to the asparagine synthetase family.</text>
</comment>
<dbReference type="InterPro" id="IPR014729">
    <property type="entry name" value="Rossmann-like_a/b/a_fold"/>
</dbReference>
<dbReference type="InterPro" id="IPR001962">
    <property type="entry name" value="Asn_synthase"/>
</dbReference>
<dbReference type="SUPFAM" id="SSF56235">
    <property type="entry name" value="N-terminal nucleophile aminohydrolases (Ntn hydrolases)"/>
    <property type="match status" value="1"/>
</dbReference>
<dbReference type="RefSeq" id="WP_013279812.1">
    <property type="nucleotide sequence ID" value="NC_014387.1"/>
</dbReference>
<keyword evidence="7 9" id="KW-0315">Glutamine amidotransferase</keyword>
<accession>E0RZF8</accession>
<dbReference type="PANTHER" id="PTHR43284:SF1">
    <property type="entry name" value="ASPARAGINE SYNTHETASE"/>
    <property type="match status" value="1"/>
</dbReference>
<dbReference type="Pfam" id="PF13537">
    <property type="entry name" value="GATase_7"/>
    <property type="match status" value="1"/>
</dbReference>
<evidence type="ECO:0000256" key="8">
    <source>
        <dbReference type="ARBA" id="ARBA00048741"/>
    </source>
</evidence>
<name>E0RZF8_BUTPB</name>